<dbReference type="PROSITE" id="PS51892">
    <property type="entry name" value="SUBTILASE"/>
    <property type="match status" value="1"/>
</dbReference>
<feature type="compositionally biased region" description="Low complexity" evidence="7">
    <location>
        <begin position="231"/>
        <end position="246"/>
    </location>
</feature>
<dbReference type="PANTHER" id="PTHR43806:SF65">
    <property type="entry name" value="SERINE PROTEASE APRX"/>
    <property type="match status" value="1"/>
</dbReference>
<dbReference type="PRINTS" id="PR00723">
    <property type="entry name" value="SUBTILISIN"/>
</dbReference>
<keyword evidence="8" id="KW-0732">Signal</keyword>
<keyword evidence="4 5" id="KW-0720">Serine protease</keyword>
<evidence type="ECO:0000256" key="5">
    <source>
        <dbReference type="PROSITE-ProRule" id="PRU01240"/>
    </source>
</evidence>
<dbReference type="InterPro" id="IPR046450">
    <property type="entry name" value="PA_dom_sf"/>
</dbReference>
<gene>
    <name evidence="10" type="ORF">BED47_04835</name>
</gene>
<protein>
    <recommendedName>
        <fullName evidence="9">Dockerin domain-containing protein</fullName>
    </recommendedName>
</protein>
<evidence type="ECO:0000259" key="9">
    <source>
        <dbReference type="PROSITE" id="PS51766"/>
    </source>
</evidence>
<dbReference type="InterPro" id="IPR034213">
    <property type="entry name" value="S8_Vpr-like"/>
</dbReference>
<comment type="similarity">
    <text evidence="1 5 6">Belongs to the peptidase S8 family.</text>
</comment>
<feature type="domain" description="Dockerin" evidence="9">
    <location>
        <begin position="1518"/>
        <end position="1586"/>
    </location>
</feature>
<evidence type="ECO:0000256" key="2">
    <source>
        <dbReference type="ARBA" id="ARBA00022670"/>
    </source>
</evidence>
<feature type="active site" description="Charge relay system" evidence="5">
    <location>
        <position position="362"/>
    </location>
</feature>
<dbReference type="InterPro" id="IPR023828">
    <property type="entry name" value="Peptidase_S8_Ser-AS"/>
</dbReference>
<dbReference type="Proteomes" id="UP000094580">
    <property type="component" value="Unassembled WGS sequence"/>
</dbReference>
<feature type="active site" description="Charge relay system" evidence="5">
    <location>
        <position position="297"/>
    </location>
</feature>
<dbReference type="InterPro" id="IPR023827">
    <property type="entry name" value="Peptidase_S8_Asp-AS"/>
</dbReference>
<feature type="chain" id="PRO_5046600819" description="Dockerin domain-containing protein" evidence="8">
    <location>
        <begin position="30"/>
        <end position="2673"/>
    </location>
</feature>
<name>A0ABX2ZQC8_9BACI</name>
<dbReference type="Pfam" id="PF18998">
    <property type="entry name" value="Flg_new_2"/>
    <property type="match status" value="4"/>
</dbReference>
<dbReference type="InterPro" id="IPR010259">
    <property type="entry name" value="S8pro/Inhibitor_I9"/>
</dbReference>
<dbReference type="InterPro" id="IPR050131">
    <property type="entry name" value="Peptidase_S8_subtilisin-like"/>
</dbReference>
<dbReference type="InterPro" id="IPR044060">
    <property type="entry name" value="Bacterial_rp_domain"/>
</dbReference>
<dbReference type="Gene3D" id="3.40.50.200">
    <property type="entry name" value="Peptidase S8/S53 domain"/>
    <property type="match status" value="1"/>
</dbReference>
<keyword evidence="2 5" id="KW-0645">Protease</keyword>
<dbReference type="RefSeq" id="WP_069033652.1">
    <property type="nucleotide sequence ID" value="NZ_MDKC01000013.1"/>
</dbReference>
<feature type="signal peptide" evidence="8">
    <location>
        <begin position="1"/>
        <end position="29"/>
    </location>
</feature>
<evidence type="ECO:0000256" key="3">
    <source>
        <dbReference type="ARBA" id="ARBA00022801"/>
    </source>
</evidence>
<dbReference type="Pfam" id="PF00404">
    <property type="entry name" value="Dockerin_1"/>
    <property type="match status" value="1"/>
</dbReference>
<dbReference type="InterPro" id="IPR002105">
    <property type="entry name" value="Dockerin_1_rpt"/>
</dbReference>
<evidence type="ECO:0000256" key="4">
    <source>
        <dbReference type="ARBA" id="ARBA00022825"/>
    </source>
</evidence>
<dbReference type="SUPFAM" id="SSF52025">
    <property type="entry name" value="PA domain"/>
    <property type="match status" value="1"/>
</dbReference>
<accession>A0ABX2ZQC8</accession>
<feature type="active site" description="Charge relay system" evidence="5">
    <location>
        <position position="702"/>
    </location>
</feature>
<evidence type="ECO:0000256" key="8">
    <source>
        <dbReference type="SAM" id="SignalP"/>
    </source>
</evidence>
<dbReference type="PROSITE" id="PS00136">
    <property type="entry name" value="SUBTILASE_ASP"/>
    <property type="match status" value="1"/>
</dbReference>
<evidence type="ECO:0000256" key="1">
    <source>
        <dbReference type="ARBA" id="ARBA00011073"/>
    </source>
</evidence>
<evidence type="ECO:0000256" key="6">
    <source>
        <dbReference type="RuleBase" id="RU003355"/>
    </source>
</evidence>
<dbReference type="InterPro" id="IPR022398">
    <property type="entry name" value="Peptidase_S8_His-AS"/>
</dbReference>
<comment type="caution">
    <text evidence="10">The sequence shown here is derived from an EMBL/GenBank/DDBJ whole genome shotgun (WGS) entry which is preliminary data.</text>
</comment>
<dbReference type="InterPro" id="IPR011432">
    <property type="entry name" value="Shr-like_HID"/>
</dbReference>
<dbReference type="PROSITE" id="PS00138">
    <property type="entry name" value="SUBTILASE_SER"/>
    <property type="match status" value="1"/>
</dbReference>
<evidence type="ECO:0000313" key="11">
    <source>
        <dbReference type="Proteomes" id="UP000094580"/>
    </source>
</evidence>
<organism evidence="10 11">
    <name type="scientific">Gottfriedia luciferensis</name>
    <dbReference type="NCBI Taxonomy" id="178774"/>
    <lineage>
        <taxon>Bacteria</taxon>
        <taxon>Bacillati</taxon>
        <taxon>Bacillota</taxon>
        <taxon>Bacilli</taxon>
        <taxon>Bacillales</taxon>
        <taxon>Bacillaceae</taxon>
        <taxon>Gottfriedia</taxon>
    </lineage>
</organism>
<dbReference type="InterPro" id="IPR015500">
    <property type="entry name" value="Peptidase_S8_subtilisin-rel"/>
</dbReference>
<evidence type="ECO:0000313" key="10">
    <source>
        <dbReference type="EMBL" id="ODG91813.1"/>
    </source>
</evidence>
<dbReference type="SUPFAM" id="SSF52743">
    <property type="entry name" value="Subtilisin-like"/>
    <property type="match status" value="1"/>
</dbReference>
<dbReference type="Pfam" id="PF00082">
    <property type="entry name" value="Peptidase_S8"/>
    <property type="match status" value="1"/>
</dbReference>
<dbReference type="InterPro" id="IPR036852">
    <property type="entry name" value="Peptidase_S8/S53_dom_sf"/>
</dbReference>
<dbReference type="SUPFAM" id="SSF63446">
    <property type="entry name" value="Type I dockerin domain"/>
    <property type="match status" value="1"/>
</dbReference>
<dbReference type="PROSITE" id="PS00137">
    <property type="entry name" value="SUBTILASE_HIS"/>
    <property type="match status" value="1"/>
</dbReference>
<dbReference type="Pfam" id="PF05922">
    <property type="entry name" value="Inhibitor_I9"/>
    <property type="match status" value="1"/>
</dbReference>
<keyword evidence="3 5" id="KW-0378">Hydrolase</keyword>
<dbReference type="PANTHER" id="PTHR43806">
    <property type="entry name" value="PEPTIDASE S8"/>
    <property type="match status" value="1"/>
</dbReference>
<dbReference type="CDD" id="cd07474">
    <property type="entry name" value="Peptidases_S8_subtilisin_Vpr-like"/>
    <property type="match status" value="1"/>
</dbReference>
<dbReference type="InterPro" id="IPR000209">
    <property type="entry name" value="Peptidase_S8/S53_dom"/>
</dbReference>
<dbReference type="Gene3D" id="2.60.40.4130">
    <property type="match status" value="1"/>
</dbReference>
<evidence type="ECO:0000256" key="7">
    <source>
        <dbReference type="SAM" id="MobiDB-lite"/>
    </source>
</evidence>
<dbReference type="EMBL" id="MDKC01000013">
    <property type="protein sequence ID" value="ODG91813.1"/>
    <property type="molecule type" value="Genomic_DNA"/>
</dbReference>
<feature type="region of interest" description="Disordered" evidence="7">
    <location>
        <begin position="208"/>
        <end position="269"/>
    </location>
</feature>
<sequence length="2673" mass="286815">MSHRKMKKMVMSTFLATSTLLGYTVPAFAMTGGTTANDSKAVQSDSNSKLDLTQTQQLQNLYLEKLQFDPQLLNSSDQLDLIIQFNVDPAPIQMQNQQKNAISGKLSVNQESTPAVTLESAQTEVNQTHSDFKSFVSNESKKLKAAGESSSIHIGREYTQVFNGLAVKIPKSSLNDILALPYVKSVYQNVKYAPIPASQLIDVPASVTGDGKVSDQKTNPNVLPAIRSNRSNIQSASSTSDSSSVSEKAVNTQSGTVPPPGPEGPQSGETAVLDWLKIHDLQNENITGKGVKVGVIDTGLDYNHPDIAGEYQGGKDFVDNDNDPMETVYSDWLTAKNANDSLPSDQQDPNFPTDYHNYITSHGTHVAGTIAGQSRSSSPYAVRGVAPEVQLYAYRVLGPHGGTDEAVIAGIEQSYKDGCKVINLSLGAAYNDSLSPNAVAINNISDLGVTAVIAAGNSGPGAGTVGTPGAAAKAITVGAIATPTQVPTFDIHSYGASGEDSFAITNTRLIGKDFSESNSKLSGSTQYDIVDAGYGTPAWYDDLRNKNIDVKDKVVLVKRGGSSMDQLMKYATNEHVKAMILWNPSDNSNLLFDDQGFYPFYFGSMGSTVYTLQIGNKDGTKFYNAFKAGTIKKISVSNAGNFTMPGNSLASFSSTGPVTGSLAIKPDVVAPGVDIFSTAPYDIWEPNSKDYSYNYQTMSGTSMATPHVAGMAALILSAHPNYKPEDVKVALMQTADPIDSQKSLFQIGSGKADPYQAVHSDMQFKVKDFIQSRSSTDDSSSSNIINIANTTGSFSFGYTARSVDGSVTKTGDLYITNNGNAAKTFNGSSAFFKDAFMTDGQDGVEQGAKISISNATSPETEIKSITVPAGGTIHLTVKFTAPTSAASGYYEAYINFVNQANPDETYRMPLAINVQSRGLDFRIQRKAFTLSGDKNFNPNTFAVVPQSWAEVRVKSPLDPSFGFRLYIMDITGSKYIGYIATFNLSAFTLGNLVYAPLLLNGNYYPYKDPISKDDPNLSVKLTQQQSTQKQVGEGGYTIQARALDATTGQLYEKNSTVYVDNTAPTVQMDKGSEPGIYEIDPNGPMTDGALKWFSGKAYDSNVDYMKNVGHETQVPAPPNYDTDTNVSQSLGRIDGMVGDSNSAPYVNYFLSPSGDGQFKFGISKEDLVNTSDDPLKENYGVQFRIYPEDYSFAGNLETQGQFYYFVKKGNEYVVNRFARLDSPGSTTLNGVDPNFLVDKTLVSKGDNFKSTLSIKYPKNLVGAKFYIDSLPFADINDIDFSPEYKAFLATKGLTADKTWIQKDTDVNGDFIFSFNLPKDVQAQGVLNTTDTMSGGVAKEMPLLDIKYKVSNDAGYDTLWLVGSANIPEITTYDGGKNGMDRVPTFLDKKLYIKGSAYISGSIRPEGFQNYPTSNSFGRSTPITADGSGVEVKFEDPNAGGITSKLSIAQDTTASASSANPGIIQTGLFTTDLPMQAGDKPYNFTMKMPGHLTFYGTLAVNTAGQYNYAAGGSYSVPNAIMLAGDVNGDDVIDMKDIENESAAYNSFVGTPSTYTRNADFNFDGTIDYSDFEYIIKNFGKYNTTAPNASTLEGKIVLTTSKTITITGFGTLPSGSDLTAFNTIVKPVPYIKTSDSTAFVYYGKINPFQLFSVGYKTPDPVNGATTLTQIEDTAWRTAVDGAGGQILIDGVDRKAATNSYNGVSTNSIIEKVVSNKGQYEFDPSLFKKAGVHTIVFKAPGYMDRSLKFKMLDGIGNSFSLLSPNNVATIGKALTYTRSDTTGSTAAHYRDIWQPNINSITITDPNNNVVKNYTGAELAGLFNQLTPANATTFNFTIPAGIFTTPSSSSADWKITISADNYTSYSFTQRINAFSSPTLTAEANRYFNDSNSNPISIGVGATNDTQAWRDAITAIQISGTTINRADFEANKITVGAPGTPIKIDEALITAPGSIKINIIASNYQTTSVDQPLYKQGVTLTSPAGTIYAGKDLVMTFNPGAAASDWISVMKAGGDIKFGGNSIKTRAVIDEASGTLKIPYDLVRTNGGAAVSRSLVVSAPGYADVNVNATVTPQTAPVIALSSTAGTPQFGDTITYSINGDDNPLWRSSILLAPTSDQSIDNGDITLQLSSITSVKPYVTTSVKNGTGSVTIDGNATQSTTAAGNKNVKFISPYFTPITIAQPFVQRTAPTPSLTPSGVNKPVIITVPNNTENMRWANATKAVTGDITVDGVSTKSDTTISSDESNITITLPGTAFSTTGNKEIMFTAYCYPDTKVTQVIKSNPPVFASKIAYIQEDTPITINYNQDSDWLAASPVVSLNGKVVDSSKYTLTAKEVTFVDRSLFKDLGDYNFTISAPGYIDTSFTIIISDDLSHLISATADSNGKIDPDGFTSVKHGSNQTFKITPNTGFEIGSVKVDGQEVTVTNGEYTFTNVTKNHSINVTFKQIVHIITASAGSNGTISPNGRIATNYGTNQTFNITPYEGYEVSTFKVDGEDTKLTNNSYTFTNVTKDHTINVTFKQIVHTITAAAGSNGTISPNGNVSVNHGKDQTFTITPNKGYEVATFTVDGVNTNLTGNSYTFTNVSKDHMINVTFKKIIYTIVASAEGNGTISPSGILSVDEGANQTYKITPDKGNYEVESFKVDGVETKLTNNTYTFTNITKNHTISVTFKHKGNSGK</sequence>
<dbReference type="InterPro" id="IPR016134">
    <property type="entry name" value="Dockerin_dom"/>
</dbReference>
<proteinExistence type="inferred from homology"/>
<reference evidence="10 11" key="1">
    <citation type="submission" date="2016-07" db="EMBL/GenBank/DDBJ databases">
        <authorList>
            <person name="Townsley L."/>
            <person name="Shank E.A."/>
        </authorList>
    </citation>
    <scope>NUCLEOTIDE SEQUENCE [LARGE SCALE GENOMIC DNA]</scope>
    <source>
        <strain evidence="10 11">CH01</strain>
    </source>
</reference>
<dbReference type="Pfam" id="PF07550">
    <property type="entry name" value="Shr-like_HID"/>
    <property type="match status" value="4"/>
</dbReference>
<dbReference type="Gene3D" id="3.50.30.30">
    <property type="match status" value="1"/>
</dbReference>
<dbReference type="CDD" id="cd14254">
    <property type="entry name" value="Dockerin_II"/>
    <property type="match status" value="1"/>
</dbReference>
<dbReference type="InterPro" id="IPR036439">
    <property type="entry name" value="Dockerin_dom_sf"/>
</dbReference>
<keyword evidence="11" id="KW-1185">Reference proteome</keyword>
<dbReference type="PROSITE" id="PS51766">
    <property type="entry name" value="DOCKERIN"/>
    <property type="match status" value="1"/>
</dbReference>